<dbReference type="Proteomes" id="UP000814176">
    <property type="component" value="Unassembled WGS sequence"/>
</dbReference>
<feature type="domain" description="MYND-type" evidence="5">
    <location>
        <begin position="421"/>
        <end position="460"/>
    </location>
</feature>
<accession>A0ABQ8KFT7</accession>
<evidence type="ECO:0000256" key="4">
    <source>
        <dbReference type="PROSITE-ProRule" id="PRU00134"/>
    </source>
</evidence>
<organism evidence="6 7">
    <name type="scientific">Rhodofomes roseus</name>
    <dbReference type="NCBI Taxonomy" id="34475"/>
    <lineage>
        <taxon>Eukaryota</taxon>
        <taxon>Fungi</taxon>
        <taxon>Dikarya</taxon>
        <taxon>Basidiomycota</taxon>
        <taxon>Agaricomycotina</taxon>
        <taxon>Agaricomycetes</taxon>
        <taxon>Polyporales</taxon>
        <taxon>Rhodofomes</taxon>
    </lineage>
</organism>
<comment type="caution">
    <text evidence="6">The sequence shown here is derived from an EMBL/GenBank/DDBJ whole genome shotgun (WGS) entry which is preliminary data.</text>
</comment>
<name>A0ABQ8KFT7_9APHY</name>
<dbReference type="EMBL" id="JADCUA010000010">
    <property type="protein sequence ID" value="KAH9836637.1"/>
    <property type="molecule type" value="Genomic_DNA"/>
</dbReference>
<keyword evidence="3" id="KW-0862">Zinc</keyword>
<dbReference type="SUPFAM" id="SSF144232">
    <property type="entry name" value="HIT/MYND zinc finger-like"/>
    <property type="match status" value="1"/>
</dbReference>
<evidence type="ECO:0000313" key="6">
    <source>
        <dbReference type="EMBL" id="KAH9836637.1"/>
    </source>
</evidence>
<sequence length="661" mass="74239">MNQAQFEPILRKLSRDPKSVLAAARRRASAESVVIANSWEPQQGFITADDALDLFLSYLQERDVPENTNPRTIFCDAANFAFTGFLGISRLGLVLDEPGRLKRVADAWNAIFKWTVFIFSTRIEGVSKNDIRRKSTIDVLSAAWYALCSKDPIRGLMIATPMTIEIATKLWLEEDDGPPTHLNAPAGTCCLSSLLKMAKKEQLDRVLKMAGGKADEIAKLSLARVKTVLKARPIDGTHLTMHLDFINALSRDASHPLRHALLGANVIWIVTNALTTISIQVNLSRDLSFLDAMVSAFGYIANCLDSTDGFTWVSQSIGAGLLTSFVDCSPHFSKLDPEDFDMILTIVNNILPRYTVYRSVLEAMNGPMLKIDKGPQRDRVLNSVVKDAWRTFFASSCDRMTLLHQAEVWKGKNITCDNVKCQKVGTREEVRRCSACLTTFYCSKECQAIAWKEGDHKNTCKLKQRERTEGKATGILKRDLAFFHNISIYDARKNISKLSRQADKEYPGKIKSHLVVCIDYCVVPTTYNLKPIEGYDTGPHSGSTNAQARNESMIEKVKDNPGKYTLIEARVANGQGMQCILTLATGKFWEWDPKEEQRQKLIDAQFILRSFVSRAEERHGVPNSERAPILTDPIQTDFPDDMLMALQELSDNEYEDDDEFD</sequence>
<dbReference type="Pfam" id="PF01753">
    <property type="entry name" value="zf-MYND"/>
    <property type="match status" value="1"/>
</dbReference>
<evidence type="ECO:0000256" key="3">
    <source>
        <dbReference type="ARBA" id="ARBA00022833"/>
    </source>
</evidence>
<evidence type="ECO:0000313" key="7">
    <source>
        <dbReference type="Proteomes" id="UP000814176"/>
    </source>
</evidence>
<dbReference type="InterPro" id="IPR002893">
    <property type="entry name" value="Znf_MYND"/>
</dbReference>
<evidence type="ECO:0000259" key="5">
    <source>
        <dbReference type="PROSITE" id="PS50865"/>
    </source>
</evidence>
<dbReference type="Gene3D" id="6.10.140.2220">
    <property type="match status" value="1"/>
</dbReference>
<gene>
    <name evidence="6" type="ORF">C8Q71DRAFT_758895</name>
</gene>
<dbReference type="PROSITE" id="PS50865">
    <property type="entry name" value="ZF_MYND_2"/>
    <property type="match status" value="1"/>
</dbReference>
<keyword evidence="1" id="KW-0479">Metal-binding</keyword>
<protein>
    <recommendedName>
        <fullName evidence="5">MYND-type domain-containing protein</fullName>
    </recommendedName>
</protein>
<evidence type="ECO:0000256" key="2">
    <source>
        <dbReference type="ARBA" id="ARBA00022771"/>
    </source>
</evidence>
<dbReference type="RefSeq" id="XP_047778875.1">
    <property type="nucleotide sequence ID" value="XM_047923761.1"/>
</dbReference>
<proteinExistence type="predicted"/>
<keyword evidence="2 4" id="KW-0863">Zinc-finger</keyword>
<evidence type="ECO:0000256" key="1">
    <source>
        <dbReference type="ARBA" id="ARBA00022723"/>
    </source>
</evidence>
<reference evidence="6 7" key="1">
    <citation type="journal article" date="2021" name="Environ. Microbiol.">
        <title>Gene family expansions and transcriptome signatures uncover fungal adaptations to wood decay.</title>
        <authorList>
            <person name="Hage H."/>
            <person name="Miyauchi S."/>
            <person name="Viragh M."/>
            <person name="Drula E."/>
            <person name="Min B."/>
            <person name="Chaduli D."/>
            <person name="Navarro D."/>
            <person name="Favel A."/>
            <person name="Norest M."/>
            <person name="Lesage-Meessen L."/>
            <person name="Balint B."/>
            <person name="Merenyi Z."/>
            <person name="de Eugenio L."/>
            <person name="Morin E."/>
            <person name="Martinez A.T."/>
            <person name="Baldrian P."/>
            <person name="Stursova M."/>
            <person name="Martinez M.J."/>
            <person name="Novotny C."/>
            <person name="Magnuson J.K."/>
            <person name="Spatafora J.W."/>
            <person name="Maurice S."/>
            <person name="Pangilinan J."/>
            <person name="Andreopoulos W."/>
            <person name="LaButti K."/>
            <person name="Hundley H."/>
            <person name="Na H."/>
            <person name="Kuo A."/>
            <person name="Barry K."/>
            <person name="Lipzen A."/>
            <person name="Henrissat B."/>
            <person name="Riley R."/>
            <person name="Ahrendt S."/>
            <person name="Nagy L.G."/>
            <person name="Grigoriev I.V."/>
            <person name="Martin F."/>
            <person name="Rosso M.N."/>
        </authorList>
    </citation>
    <scope>NUCLEOTIDE SEQUENCE [LARGE SCALE GENOMIC DNA]</scope>
    <source>
        <strain evidence="6 7">CIRM-BRFM 1785</strain>
    </source>
</reference>
<keyword evidence="7" id="KW-1185">Reference proteome</keyword>
<dbReference type="GeneID" id="72004493"/>